<comment type="caution">
    <text evidence="2">The sequence shown here is derived from an EMBL/GenBank/DDBJ whole genome shotgun (WGS) entry which is preliminary data.</text>
</comment>
<evidence type="ECO:0000313" key="3">
    <source>
        <dbReference type="Proteomes" id="UP000252415"/>
    </source>
</evidence>
<organism evidence="2 3">
    <name type="scientific">Paenibacillus prosopidis</name>
    <dbReference type="NCBI Taxonomy" id="630520"/>
    <lineage>
        <taxon>Bacteria</taxon>
        <taxon>Bacillati</taxon>
        <taxon>Bacillota</taxon>
        <taxon>Bacilli</taxon>
        <taxon>Bacillales</taxon>
        <taxon>Paenibacillaceae</taxon>
        <taxon>Paenibacillus</taxon>
    </lineage>
</organism>
<keyword evidence="3" id="KW-1185">Reference proteome</keyword>
<proteinExistence type="predicted"/>
<accession>A0A368WCA4</accession>
<evidence type="ECO:0000256" key="1">
    <source>
        <dbReference type="SAM" id="Phobius"/>
    </source>
</evidence>
<protein>
    <submittedName>
        <fullName evidence="2">Uncharacterized protein YpmB</fullName>
    </submittedName>
</protein>
<name>A0A368WCA4_9BACL</name>
<dbReference type="Gene3D" id="3.10.450.40">
    <property type="match status" value="2"/>
</dbReference>
<dbReference type="Proteomes" id="UP000252415">
    <property type="component" value="Unassembled WGS sequence"/>
</dbReference>
<gene>
    <name evidence="2" type="ORF">DFP97_102260</name>
</gene>
<sequence>MRLIAKKRPPFMTLQRWLFVSAAALLLFITVFFIYFRDIQMPQWSAISDAKAKAAAAANLVEVENIYKHVWNTESWIVEGIDEEANEVFVWITEDKQPEIIKASDSVSSRSVKDSFTASKPDAVVKRIQPGLLDGEPVWEIFYSIGQGPSHYFYEFYTFDSGTLISVYRLPAKTEP</sequence>
<reference evidence="2 3" key="1">
    <citation type="submission" date="2018-07" db="EMBL/GenBank/DDBJ databases">
        <title>Genomic Encyclopedia of Type Strains, Phase III (KMG-III): the genomes of soil and plant-associated and newly described type strains.</title>
        <authorList>
            <person name="Whitman W."/>
        </authorList>
    </citation>
    <scope>NUCLEOTIDE SEQUENCE [LARGE SCALE GENOMIC DNA]</scope>
    <source>
        <strain evidence="2 3">CECT 7506</strain>
    </source>
</reference>
<dbReference type="InterPro" id="IPR046350">
    <property type="entry name" value="Cystatin_sf"/>
</dbReference>
<dbReference type="SUPFAM" id="SSF54403">
    <property type="entry name" value="Cystatin/monellin"/>
    <property type="match status" value="2"/>
</dbReference>
<dbReference type="AlphaFoldDB" id="A0A368WCA4"/>
<dbReference type="EMBL" id="QPJD01000002">
    <property type="protein sequence ID" value="RCW51067.1"/>
    <property type="molecule type" value="Genomic_DNA"/>
</dbReference>
<evidence type="ECO:0000313" key="2">
    <source>
        <dbReference type="EMBL" id="RCW51067.1"/>
    </source>
</evidence>
<keyword evidence="1" id="KW-0812">Transmembrane</keyword>
<keyword evidence="1" id="KW-1133">Transmembrane helix</keyword>
<keyword evidence="1" id="KW-0472">Membrane</keyword>
<feature type="transmembrane region" description="Helical" evidence="1">
    <location>
        <begin position="17"/>
        <end position="36"/>
    </location>
</feature>